<feature type="binding site" evidence="16">
    <location>
        <begin position="398"/>
        <end position="399"/>
    </location>
    <ligand>
        <name>S-adenosyl-L-methionine</name>
        <dbReference type="ChEBI" id="CHEBI:59789"/>
    </ligand>
</feature>
<dbReference type="PIRSF" id="PIRSF017570">
    <property type="entry name" value="Histone_H3-K79_MeTrfase"/>
    <property type="match status" value="1"/>
</dbReference>
<evidence type="ECO:0000256" key="2">
    <source>
        <dbReference type="ARBA" id="ARBA00004123"/>
    </source>
</evidence>
<dbReference type="GO" id="GO:0000077">
    <property type="term" value="P:DNA damage checkpoint signaling"/>
    <property type="evidence" value="ECO:0007669"/>
    <property type="project" value="InterPro"/>
</dbReference>
<dbReference type="CDD" id="cd02440">
    <property type="entry name" value="AdoMet_MTases"/>
    <property type="match status" value="1"/>
</dbReference>
<dbReference type="Pfam" id="PF08123">
    <property type="entry name" value="DOT1"/>
    <property type="match status" value="1"/>
</dbReference>
<dbReference type="GO" id="GO:0042393">
    <property type="term" value="F:histone binding"/>
    <property type="evidence" value="ECO:0007669"/>
    <property type="project" value="InterPro"/>
</dbReference>
<evidence type="ECO:0000256" key="3">
    <source>
        <dbReference type="ARBA" id="ARBA00012190"/>
    </source>
</evidence>
<dbReference type="Gene3D" id="3.40.50.150">
    <property type="entry name" value="Vaccinia Virus protein VP39"/>
    <property type="match status" value="1"/>
</dbReference>
<accession>A0A6G1GK23</accession>
<dbReference type="GO" id="GO:0000786">
    <property type="term" value="C:nucleosome"/>
    <property type="evidence" value="ECO:0007669"/>
    <property type="project" value="InterPro"/>
</dbReference>
<keyword evidence="20" id="KW-1185">Reference proteome</keyword>
<dbReference type="AlphaFoldDB" id="A0A6G1GK23"/>
<keyword evidence="11 15" id="KW-0804">Transcription</keyword>
<organism evidence="19 20">
    <name type="scientific">Aulographum hederae CBS 113979</name>
    <dbReference type="NCBI Taxonomy" id="1176131"/>
    <lineage>
        <taxon>Eukaryota</taxon>
        <taxon>Fungi</taxon>
        <taxon>Dikarya</taxon>
        <taxon>Ascomycota</taxon>
        <taxon>Pezizomycotina</taxon>
        <taxon>Dothideomycetes</taxon>
        <taxon>Pleosporomycetidae</taxon>
        <taxon>Aulographales</taxon>
        <taxon>Aulographaceae</taxon>
    </lineage>
</organism>
<evidence type="ECO:0000256" key="8">
    <source>
        <dbReference type="ARBA" id="ARBA00022737"/>
    </source>
</evidence>
<comment type="similarity">
    <text evidence="15">Belongs to the class I-like SAM-binding methyltransferase superfamily. DOT1 family.</text>
</comment>
<dbReference type="GO" id="GO:0031509">
    <property type="term" value="P:subtelomeric heterochromatin formation"/>
    <property type="evidence" value="ECO:0007669"/>
    <property type="project" value="InterPro"/>
</dbReference>
<feature type="binding site" evidence="16">
    <location>
        <begin position="313"/>
        <end position="316"/>
    </location>
    <ligand>
        <name>S-adenosyl-L-methionine</name>
        <dbReference type="ChEBI" id="CHEBI:59789"/>
    </ligand>
</feature>
<comment type="subcellular location">
    <subcellularLocation>
        <location evidence="2 15">Nucleus</location>
    </subcellularLocation>
</comment>
<feature type="region of interest" description="Disordered" evidence="17">
    <location>
        <begin position="1"/>
        <end position="105"/>
    </location>
</feature>
<evidence type="ECO:0000313" key="19">
    <source>
        <dbReference type="EMBL" id="KAF1981261.1"/>
    </source>
</evidence>
<feature type="compositionally biased region" description="Polar residues" evidence="17">
    <location>
        <begin position="64"/>
        <end position="79"/>
    </location>
</feature>
<evidence type="ECO:0000256" key="4">
    <source>
        <dbReference type="ARBA" id="ARBA00020987"/>
    </source>
</evidence>
<gene>
    <name evidence="19" type="ORF">K402DRAFT_386761</name>
</gene>
<evidence type="ECO:0000256" key="14">
    <source>
        <dbReference type="ARBA" id="ARBA00047770"/>
    </source>
</evidence>
<keyword evidence="6 15" id="KW-0808">Transferase</keyword>
<evidence type="ECO:0000256" key="7">
    <source>
        <dbReference type="ARBA" id="ARBA00022691"/>
    </source>
</evidence>
<evidence type="ECO:0000256" key="1">
    <source>
        <dbReference type="ARBA" id="ARBA00003482"/>
    </source>
</evidence>
<evidence type="ECO:0000256" key="13">
    <source>
        <dbReference type="ARBA" id="ARBA00029821"/>
    </source>
</evidence>
<dbReference type="PANTHER" id="PTHR21451">
    <property type="entry name" value="HISTONE H3 METHYLTRANSFERASE"/>
    <property type="match status" value="1"/>
</dbReference>
<keyword evidence="5 15" id="KW-0489">Methyltransferase</keyword>
<feature type="binding site" evidence="16">
    <location>
        <position position="362"/>
    </location>
    <ligand>
        <name>S-adenosyl-L-methionine</name>
        <dbReference type="ChEBI" id="CHEBI:59789"/>
    </ligand>
</feature>
<dbReference type="GO" id="GO:0140956">
    <property type="term" value="F:histone H3K79 trimethyltransferase activity"/>
    <property type="evidence" value="ECO:0007669"/>
    <property type="project" value="UniProtKB-EC"/>
</dbReference>
<feature type="compositionally biased region" description="Low complexity" evidence="17">
    <location>
        <begin position="17"/>
        <end position="28"/>
    </location>
</feature>
<name>A0A6G1GK23_9PEZI</name>
<evidence type="ECO:0000256" key="15">
    <source>
        <dbReference type="PIRNR" id="PIRNR017570"/>
    </source>
</evidence>
<dbReference type="Proteomes" id="UP000800041">
    <property type="component" value="Unassembled WGS sequence"/>
</dbReference>
<dbReference type="PANTHER" id="PTHR21451:SF0">
    <property type="entry name" value="HISTONE-LYSINE N-METHYLTRANSFERASE, H3 LYSINE-79 SPECIFIC"/>
    <property type="match status" value="1"/>
</dbReference>
<proteinExistence type="inferred from homology"/>
<evidence type="ECO:0000256" key="10">
    <source>
        <dbReference type="ARBA" id="ARBA00023015"/>
    </source>
</evidence>
<feature type="binding site" evidence="16">
    <location>
        <begin position="336"/>
        <end position="345"/>
    </location>
    <ligand>
        <name>S-adenosyl-L-methionine</name>
        <dbReference type="ChEBI" id="CHEBI:59789"/>
    </ligand>
</feature>
<evidence type="ECO:0000256" key="6">
    <source>
        <dbReference type="ARBA" id="ARBA00022679"/>
    </source>
</evidence>
<evidence type="ECO:0000256" key="12">
    <source>
        <dbReference type="ARBA" id="ARBA00023242"/>
    </source>
</evidence>
<dbReference type="SUPFAM" id="SSF53335">
    <property type="entry name" value="S-adenosyl-L-methionine-dependent methyltransferases"/>
    <property type="match status" value="1"/>
</dbReference>
<dbReference type="InterPro" id="IPR021162">
    <property type="entry name" value="Dot1"/>
</dbReference>
<keyword evidence="7 15" id="KW-0949">S-adenosyl-L-methionine</keyword>
<dbReference type="OrthoDB" id="443402at2759"/>
<comment type="function">
    <text evidence="1 15">Histone methyltransferase that specifically trimethylates histone H3 to form H3K79me3. This methylation is required for telomere silencing and for the pachytene checkpoint during the meiotic cell cycle by allowing the recruitment of RAD9 to double strand breaks. Nucleosomes are preferred as substrate compared to free histone.</text>
</comment>
<evidence type="ECO:0000259" key="18">
    <source>
        <dbReference type="PROSITE" id="PS51569"/>
    </source>
</evidence>
<keyword evidence="12 15" id="KW-0539">Nucleus</keyword>
<dbReference type="Gene3D" id="1.10.260.170">
    <property type="match status" value="1"/>
</dbReference>
<evidence type="ECO:0000313" key="20">
    <source>
        <dbReference type="Proteomes" id="UP000800041"/>
    </source>
</evidence>
<evidence type="ECO:0000256" key="5">
    <source>
        <dbReference type="ARBA" id="ARBA00022603"/>
    </source>
</evidence>
<evidence type="ECO:0000256" key="11">
    <source>
        <dbReference type="ARBA" id="ARBA00023163"/>
    </source>
</evidence>
<reference evidence="19" key="1">
    <citation type="journal article" date="2020" name="Stud. Mycol.">
        <title>101 Dothideomycetes genomes: a test case for predicting lifestyles and emergence of pathogens.</title>
        <authorList>
            <person name="Haridas S."/>
            <person name="Albert R."/>
            <person name="Binder M."/>
            <person name="Bloem J."/>
            <person name="Labutti K."/>
            <person name="Salamov A."/>
            <person name="Andreopoulos B."/>
            <person name="Baker S."/>
            <person name="Barry K."/>
            <person name="Bills G."/>
            <person name="Bluhm B."/>
            <person name="Cannon C."/>
            <person name="Castanera R."/>
            <person name="Culley D."/>
            <person name="Daum C."/>
            <person name="Ezra D."/>
            <person name="Gonzalez J."/>
            <person name="Henrissat B."/>
            <person name="Kuo A."/>
            <person name="Liang C."/>
            <person name="Lipzen A."/>
            <person name="Lutzoni F."/>
            <person name="Magnuson J."/>
            <person name="Mondo S."/>
            <person name="Nolan M."/>
            <person name="Ohm R."/>
            <person name="Pangilinan J."/>
            <person name="Park H.-J."/>
            <person name="Ramirez L."/>
            <person name="Alfaro M."/>
            <person name="Sun H."/>
            <person name="Tritt A."/>
            <person name="Yoshinaga Y."/>
            <person name="Zwiers L.-H."/>
            <person name="Turgeon B."/>
            <person name="Goodwin S."/>
            <person name="Spatafora J."/>
            <person name="Crous P."/>
            <person name="Grigoriev I."/>
        </authorList>
    </citation>
    <scope>NUCLEOTIDE SEQUENCE</scope>
    <source>
        <strain evidence="19">CBS 113979</strain>
    </source>
</reference>
<feature type="domain" description="DOT1" evidence="18">
    <location>
        <begin position="185"/>
        <end position="507"/>
    </location>
</feature>
<dbReference type="PROSITE" id="PS51569">
    <property type="entry name" value="DOT1"/>
    <property type="match status" value="1"/>
</dbReference>
<dbReference type="GO" id="GO:0005634">
    <property type="term" value="C:nucleus"/>
    <property type="evidence" value="ECO:0007669"/>
    <property type="project" value="UniProtKB-SubCell"/>
</dbReference>
<dbReference type="GO" id="GO:0032259">
    <property type="term" value="P:methylation"/>
    <property type="evidence" value="ECO:0007669"/>
    <property type="project" value="UniProtKB-KW"/>
</dbReference>
<evidence type="ECO:0000256" key="16">
    <source>
        <dbReference type="PIRSR" id="PIRSR017570-1"/>
    </source>
</evidence>
<keyword evidence="10 15" id="KW-0805">Transcription regulation</keyword>
<dbReference type="InterPro" id="IPR030445">
    <property type="entry name" value="H3-K79_meTrfase"/>
</dbReference>
<dbReference type="EC" id="2.1.1.360" evidence="3 15"/>
<dbReference type="GO" id="GO:0000781">
    <property type="term" value="C:chromosome, telomeric region"/>
    <property type="evidence" value="ECO:0007669"/>
    <property type="project" value="GOC"/>
</dbReference>
<dbReference type="InterPro" id="IPR029063">
    <property type="entry name" value="SAM-dependent_MTases_sf"/>
</dbReference>
<evidence type="ECO:0000256" key="17">
    <source>
        <dbReference type="SAM" id="MobiDB-lite"/>
    </source>
</evidence>
<evidence type="ECO:0000256" key="9">
    <source>
        <dbReference type="ARBA" id="ARBA00022853"/>
    </source>
</evidence>
<protein>
    <recommendedName>
        <fullName evidence="4 15">Histone-lysine N-methyltransferase, H3 lysine-79 specific</fullName>
        <ecNumber evidence="3 15">2.1.1.360</ecNumber>
    </recommendedName>
    <alternativeName>
        <fullName evidence="13 15">Histone H3-K79 methyltransferase</fullName>
    </alternativeName>
</protein>
<keyword evidence="9 15" id="KW-0156">Chromatin regulator</keyword>
<comment type="catalytic activity">
    <reaction evidence="14 15">
        <text>L-lysyl(79)-[histone H3] + 3 S-adenosyl-L-methionine = N(6),N(6),N(6)-trimethyl-L-lysyl(79)-[histone H3] + 3 S-adenosyl-L-homocysteine + 3 H(+)</text>
        <dbReference type="Rhea" id="RHEA:60328"/>
        <dbReference type="Rhea" id="RHEA-COMP:15549"/>
        <dbReference type="Rhea" id="RHEA-COMP:15552"/>
        <dbReference type="ChEBI" id="CHEBI:15378"/>
        <dbReference type="ChEBI" id="CHEBI:29969"/>
        <dbReference type="ChEBI" id="CHEBI:57856"/>
        <dbReference type="ChEBI" id="CHEBI:59789"/>
        <dbReference type="ChEBI" id="CHEBI:61961"/>
        <dbReference type="EC" id="2.1.1.360"/>
    </reaction>
</comment>
<dbReference type="EMBL" id="ML977203">
    <property type="protein sequence ID" value="KAF1981261.1"/>
    <property type="molecule type" value="Genomic_DNA"/>
</dbReference>
<dbReference type="FunFam" id="3.40.50.150:FF:000033">
    <property type="entry name" value="Histone-lysine N-methyltransferase, H3 lysine-79 specific"/>
    <property type="match status" value="1"/>
</dbReference>
<sequence>MFPFGSLANRQNKTRQVVVKKAVPAPKKQTLSANGSEKRKTSPAAKKQNGTSKPPSAARLKPSAKSTPNLRSPAPSNALSRKRTRQPDVLPALSSDSSSESEDEVVNKRLKVEIATRNSASIEPDFDRNVRDIEEWKEGEELGIIHGKQLVEANKASWKPMFDVAEGQEEELQVEMQYPSGAPPEKMLLYTPADNQDYKPLEDITSTIDTILTHYFPSSIASPHLSDSTGIRRLLLRALAHNSLPDFRAALTTYNTLIATSLSTTIPTHLTSTLRSPLPLPLVERLLTQSYDRTISPSISALSKYQNGTDNVYGELLPPFVSKILAITSLSSSSLFVDLGSGVGNVVLQAALQHGAESWGVEMMANPARLARAQLADFEGRCRMWGLKPGKVTLIEDDFLTNPSIQPILARADVVLINNKAFTAPLNDALMLKFLDLKEGARIVSLKSFVPDKWTIKESRVEDTRNVLRVTRYEYFSKSVSWTDEWGEWFVAVKDSGMLKKFLERRGRGRESRV</sequence>
<dbReference type="GO" id="GO:0006281">
    <property type="term" value="P:DNA repair"/>
    <property type="evidence" value="ECO:0007669"/>
    <property type="project" value="InterPro"/>
</dbReference>
<keyword evidence="8" id="KW-0677">Repeat</keyword>
<dbReference type="InterPro" id="IPR025789">
    <property type="entry name" value="DOT1_dom"/>
</dbReference>